<dbReference type="InterPro" id="IPR042185">
    <property type="entry name" value="Serpin_sf_2"/>
</dbReference>
<dbReference type="RefSeq" id="XP_026729933.1">
    <property type="nucleotide sequence ID" value="XM_026874132.1"/>
</dbReference>
<dbReference type="OrthoDB" id="671595at2759"/>
<gene>
    <name evidence="7" type="primary">LOC113495422</name>
</gene>
<proteinExistence type="inferred from homology"/>
<dbReference type="AlphaFoldDB" id="A0A7E5VNM8"/>
<dbReference type="InterPro" id="IPR023796">
    <property type="entry name" value="Serpin_dom"/>
</dbReference>
<organism evidence="6 7">
    <name type="scientific">Trichoplusia ni</name>
    <name type="common">Cabbage looper</name>
    <dbReference type="NCBI Taxonomy" id="7111"/>
    <lineage>
        <taxon>Eukaryota</taxon>
        <taxon>Metazoa</taxon>
        <taxon>Ecdysozoa</taxon>
        <taxon>Arthropoda</taxon>
        <taxon>Hexapoda</taxon>
        <taxon>Insecta</taxon>
        <taxon>Pterygota</taxon>
        <taxon>Neoptera</taxon>
        <taxon>Endopterygota</taxon>
        <taxon>Lepidoptera</taxon>
        <taxon>Glossata</taxon>
        <taxon>Ditrysia</taxon>
        <taxon>Noctuoidea</taxon>
        <taxon>Noctuidae</taxon>
        <taxon>Plusiinae</taxon>
        <taxon>Trichoplusia</taxon>
    </lineage>
</organism>
<evidence type="ECO:0000313" key="7">
    <source>
        <dbReference type="RefSeq" id="XP_026729933.1"/>
    </source>
</evidence>
<reference evidence="7" key="1">
    <citation type="submission" date="2025-08" db="UniProtKB">
        <authorList>
            <consortium name="RefSeq"/>
        </authorList>
    </citation>
    <scope>IDENTIFICATION</scope>
</reference>
<evidence type="ECO:0000256" key="2">
    <source>
        <dbReference type="ARBA" id="ARBA00022690"/>
    </source>
</evidence>
<dbReference type="SUPFAM" id="SSF56574">
    <property type="entry name" value="Serpins"/>
    <property type="match status" value="1"/>
</dbReference>
<dbReference type="KEGG" id="tnl:113495422"/>
<accession>A0A7E5VNM8</accession>
<dbReference type="InParanoid" id="A0A7E5VNM8"/>
<evidence type="ECO:0000256" key="1">
    <source>
        <dbReference type="ARBA" id="ARBA00009500"/>
    </source>
</evidence>
<dbReference type="InterPro" id="IPR000215">
    <property type="entry name" value="Serpin_fam"/>
</dbReference>
<sequence>MFSDDTRLVFVNAIYFMGNWVYQFNPNNTEKKEFYKSNGETVTVEMMYQKNRFDYTENDQYQAIKLRYKGNAFSCIVVLPRKRDGLLNTIKTLQNPKEFNNMIKNLQRQEVEVSIPKMLIKTEMNIAEMLQKDNVTAMFDPNNKDFDGILEKKEDIYVSAAIQQAYLSFNEIGSEAAAATAVVINTRSLKPLPTAVFNANRPYIFYIMFEDTVLFCGYFVK</sequence>
<evidence type="ECO:0000256" key="4">
    <source>
        <dbReference type="RuleBase" id="RU000411"/>
    </source>
</evidence>
<dbReference type="Gene3D" id="3.30.497.10">
    <property type="entry name" value="Antithrombin, subunit I, domain 2"/>
    <property type="match status" value="1"/>
</dbReference>
<feature type="domain" description="Serpin" evidence="5">
    <location>
        <begin position="1"/>
        <end position="221"/>
    </location>
</feature>
<dbReference type="PANTHER" id="PTHR11461">
    <property type="entry name" value="SERINE PROTEASE INHIBITOR, SERPIN"/>
    <property type="match status" value="1"/>
</dbReference>
<dbReference type="Proteomes" id="UP000322000">
    <property type="component" value="Chromosome 6"/>
</dbReference>
<dbReference type="GO" id="GO:0004867">
    <property type="term" value="F:serine-type endopeptidase inhibitor activity"/>
    <property type="evidence" value="ECO:0007669"/>
    <property type="project" value="UniProtKB-KW"/>
</dbReference>
<evidence type="ECO:0000259" key="5">
    <source>
        <dbReference type="SMART" id="SM00093"/>
    </source>
</evidence>
<dbReference type="Gene3D" id="2.30.39.10">
    <property type="entry name" value="Alpha-1-antitrypsin, domain 1"/>
    <property type="match status" value="1"/>
</dbReference>
<dbReference type="SMART" id="SM00093">
    <property type="entry name" value="SERPIN"/>
    <property type="match status" value="1"/>
</dbReference>
<dbReference type="GeneID" id="113495422"/>
<evidence type="ECO:0000313" key="6">
    <source>
        <dbReference type="Proteomes" id="UP000322000"/>
    </source>
</evidence>
<dbReference type="PANTHER" id="PTHR11461:SF211">
    <property type="entry name" value="GH10112P-RELATED"/>
    <property type="match status" value="1"/>
</dbReference>
<dbReference type="InterPro" id="IPR042178">
    <property type="entry name" value="Serpin_sf_1"/>
</dbReference>
<evidence type="ECO:0000256" key="3">
    <source>
        <dbReference type="ARBA" id="ARBA00022900"/>
    </source>
</evidence>
<dbReference type="Pfam" id="PF00079">
    <property type="entry name" value="Serpin"/>
    <property type="match status" value="1"/>
</dbReference>
<keyword evidence="2" id="KW-0646">Protease inhibitor</keyword>
<keyword evidence="6" id="KW-1185">Reference proteome</keyword>
<comment type="similarity">
    <text evidence="1 4">Belongs to the serpin family.</text>
</comment>
<dbReference type="GO" id="GO:0005615">
    <property type="term" value="C:extracellular space"/>
    <property type="evidence" value="ECO:0007669"/>
    <property type="project" value="InterPro"/>
</dbReference>
<keyword evidence="3" id="KW-0722">Serine protease inhibitor</keyword>
<dbReference type="InterPro" id="IPR036186">
    <property type="entry name" value="Serpin_sf"/>
</dbReference>
<name>A0A7E5VNM8_TRINI</name>
<protein>
    <submittedName>
        <fullName evidence="7">Antitrypsin-like</fullName>
    </submittedName>
</protein>